<evidence type="ECO:0000256" key="1">
    <source>
        <dbReference type="ARBA" id="ARBA00022729"/>
    </source>
</evidence>
<dbReference type="AlphaFoldDB" id="A0A1I5FFK0"/>
<evidence type="ECO:0000313" key="4">
    <source>
        <dbReference type="Proteomes" id="UP000183107"/>
    </source>
</evidence>
<dbReference type="RefSeq" id="WP_074798798.1">
    <property type="nucleotide sequence ID" value="NZ_FOVJ01000013.1"/>
</dbReference>
<dbReference type="EMBL" id="FOVJ01000013">
    <property type="protein sequence ID" value="SFO22472.1"/>
    <property type="molecule type" value="Genomic_DNA"/>
</dbReference>
<proteinExistence type="predicted"/>
<protein>
    <submittedName>
        <fullName evidence="3">Osmotically-inducible protein OsmY, contains BON domain</fullName>
    </submittedName>
</protein>
<dbReference type="Gene3D" id="3.30.1340.30">
    <property type="match status" value="1"/>
</dbReference>
<dbReference type="InterPro" id="IPR051686">
    <property type="entry name" value="Lipoprotein_DolP"/>
</dbReference>
<dbReference type="OrthoDB" id="5294487at2"/>
<organism evidence="3 4">
    <name type="scientific">Nitrosospira briensis</name>
    <dbReference type="NCBI Taxonomy" id="35799"/>
    <lineage>
        <taxon>Bacteria</taxon>
        <taxon>Pseudomonadati</taxon>
        <taxon>Pseudomonadota</taxon>
        <taxon>Betaproteobacteria</taxon>
        <taxon>Nitrosomonadales</taxon>
        <taxon>Nitrosomonadaceae</taxon>
        <taxon>Nitrosospira</taxon>
    </lineage>
</organism>
<reference evidence="4" key="1">
    <citation type="submission" date="2016-10" db="EMBL/GenBank/DDBJ databases">
        <authorList>
            <person name="Varghese N."/>
        </authorList>
    </citation>
    <scope>NUCLEOTIDE SEQUENCE [LARGE SCALE GENOMIC DNA]</scope>
    <source>
        <strain evidence="4">Nsp8</strain>
    </source>
</reference>
<feature type="domain" description="BON" evidence="2">
    <location>
        <begin position="52"/>
        <end position="119"/>
    </location>
</feature>
<dbReference type="STRING" id="1266925.GCA_000619905_01492"/>
<dbReference type="Pfam" id="PF04972">
    <property type="entry name" value="BON"/>
    <property type="match status" value="2"/>
</dbReference>
<evidence type="ECO:0000313" key="3">
    <source>
        <dbReference type="EMBL" id="SFO22472.1"/>
    </source>
</evidence>
<dbReference type="PANTHER" id="PTHR34606:SF4">
    <property type="entry name" value="OUTER MEMBRANE LIPOPROTEIN DOLP"/>
    <property type="match status" value="1"/>
</dbReference>
<accession>A0A1I5FFK0</accession>
<dbReference type="Proteomes" id="UP000183107">
    <property type="component" value="Unassembled WGS sequence"/>
</dbReference>
<dbReference type="PROSITE" id="PS51257">
    <property type="entry name" value="PROKAR_LIPOPROTEIN"/>
    <property type="match status" value="1"/>
</dbReference>
<dbReference type="PROSITE" id="PS50914">
    <property type="entry name" value="BON"/>
    <property type="match status" value="2"/>
</dbReference>
<name>A0A1I5FFK0_9PROT</name>
<sequence length="195" mass="20833">MQNKSRSGMLILVLLFPFLSGCALLVAGGLATGVGTGVAVSQDRRTSGTFVEDEAIEVKSNRRISDKLGGKVNINVTSFNRNVLLTGEAQTLELKKEAEKLVRGVENVRAVTNEVAIGGSSSFGSRSNDALITSKVKARFMDSGQFQVNHVKVVTEDAVVYLLGLVNAKEAESAVGIARSTNGVRKVVKVFEYQN</sequence>
<evidence type="ECO:0000259" key="2">
    <source>
        <dbReference type="PROSITE" id="PS50914"/>
    </source>
</evidence>
<dbReference type="PANTHER" id="PTHR34606">
    <property type="entry name" value="BON DOMAIN-CONTAINING PROTEIN"/>
    <property type="match status" value="1"/>
</dbReference>
<dbReference type="InterPro" id="IPR014004">
    <property type="entry name" value="Transpt-assoc_nodulatn_dom_bac"/>
</dbReference>
<feature type="domain" description="BON" evidence="2">
    <location>
        <begin position="128"/>
        <end position="195"/>
    </location>
</feature>
<dbReference type="InterPro" id="IPR007055">
    <property type="entry name" value="BON_dom"/>
</dbReference>
<gene>
    <name evidence="3" type="ORF">SAMN05216386_2991</name>
</gene>
<keyword evidence="1" id="KW-0732">Signal</keyword>
<dbReference type="SMART" id="SM00749">
    <property type="entry name" value="BON"/>
    <property type="match status" value="2"/>
</dbReference>
<keyword evidence="4" id="KW-1185">Reference proteome</keyword>